<dbReference type="AlphaFoldDB" id="A0A1H9NT56"/>
<reference evidence="3" key="1">
    <citation type="submission" date="2016-10" db="EMBL/GenBank/DDBJ databases">
        <authorList>
            <person name="Varghese N."/>
            <person name="Submissions S."/>
        </authorList>
    </citation>
    <scope>NUCLEOTIDE SEQUENCE [LARGE SCALE GENOMIC DNA]</scope>
    <source>
        <strain evidence="3">DSM 24740</strain>
    </source>
</reference>
<keyword evidence="1" id="KW-1133">Transmembrane helix</keyword>
<feature type="transmembrane region" description="Helical" evidence="1">
    <location>
        <begin position="12"/>
        <end position="31"/>
    </location>
</feature>
<feature type="transmembrane region" description="Helical" evidence="1">
    <location>
        <begin position="71"/>
        <end position="88"/>
    </location>
</feature>
<keyword evidence="1" id="KW-0812">Transmembrane</keyword>
<keyword evidence="3" id="KW-1185">Reference proteome</keyword>
<gene>
    <name evidence="2" type="ORF">SAMN05444359_13934</name>
</gene>
<protein>
    <submittedName>
        <fullName evidence="2">Uncharacterized protein</fullName>
    </submittedName>
</protein>
<evidence type="ECO:0000313" key="2">
    <source>
        <dbReference type="EMBL" id="SER39166.1"/>
    </source>
</evidence>
<keyword evidence="1" id="KW-0472">Membrane</keyword>
<proteinExistence type="predicted"/>
<dbReference type="InParanoid" id="A0A1H9NT56"/>
<dbReference type="Proteomes" id="UP000199021">
    <property type="component" value="Unassembled WGS sequence"/>
</dbReference>
<accession>A0A1H9NT56</accession>
<evidence type="ECO:0000313" key="3">
    <source>
        <dbReference type="Proteomes" id="UP000199021"/>
    </source>
</evidence>
<sequence>MKKTKTWMDHFVIVVLITMLSYSAILLANAWMNGVHIGEWIWNRHQNQFSWYSRPLFIIPACYYAYKRKLGFVIGILVLLGTSLFWFAPPTEVPKTISGCTLPIERNHNLVER</sequence>
<evidence type="ECO:0000256" key="1">
    <source>
        <dbReference type="SAM" id="Phobius"/>
    </source>
</evidence>
<organism evidence="2 3">
    <name type="scientific">Neolewinella agarilytica</name>
    <dbReference type="NCBI Taxonomy" id="478744"/>
    <lineage>
        <taxon>Bacteria</taxon>
        <taxon>Pseudomonadati</taxon>
        <taxon>Bacteroidota</taxon>
        <taxon>Saprospiria</taxon>
        <taxon>Saprospirales</taxon>
        <taxon>Lewinellaceae</taxon>
        <taxon>Neolewinella</taxon>
    </lineage>
</organism>
<dbReference type="EMBL" id="FOFB01000039">
    <property type="protein sequence ID" value="SER39166.1"/>
    <property type="molecule type" value="Genomic_DNA"/>
</dbReference>
<name>A0A1H9NT56_9BACT</name>